<dbReference type="PANTHER" id="PTHR48080:SF2">
    <property type="entry name" value="D-GALACTONATE DEHYDRATASE"/>
    <property type="match status" value="1"/>
</dbReference>
<reference evidence="5" key="1">
    <citation type="submission" date="2022-05" db="EMBL/GenBank/DDBJ databases">
        <authorList>
            <person name="Jo J.-H."/>
            <person name="Im W.-T."/>
        </authorList>
    </citation>
    <scope>NUCLEOTIDE SEQUENCE</scope>
    <source>
        <strain evidence="5">SE158</strain>
    </source>
</reference>
<dbReference type="GO" id="GO:0008869">
    <property type="term" value="F:galactonate dehydratase activity"/>
    <property type="evidence" value="ECO:0007669"/>
    <property type="project" value="UniProtKB-EC"/>
</dbReference>
<dbReference type="SFLD" id="SFLDF00003">
    <property type="entry name" value="D-galactonate_dehydratase"/>
    <property type="match status" value="1"/>
</dbReference>
<dbReference type="InterPro" id="IPR036849">
    <property type="entry name" value="Enolase-like_C_sf"/>
</dbReference>
<feature type="domain" description="Mandelate racemase/muconate lactonizing enzyme C-terminal" evidence="4">
    <location>
        <begin position="129"/>
        <end position="231"/>
    </location>
</feature>
<dbReference type="CDD" id="cd03325">
    <property type="entry name" value="D-galactonate_dehydratase"/>
    <property type="match status" value="1"/>
</dbReference>
<dbReference type="InterPro" id="IPR029065">
    <property type="entry name" value="Enolase_C-like"/>
</dbReference>
<evidence type="ECO:0000256" key="3">
    <source>
        <dbReference type="ARBA" id="ARBA00023239"/>
    </source>
</evidence>
<dbReference type="SFLD" id="SFLDS00001">
    <property type="entry name" value="Enolase"/>
    <property type="match status" value="1"/>
</dbReference>
<evidence type="ECO:0000256" key="2">
    <source>
        <dbReference type="ARBA" id="ARBA00022842"/>
    </source>
</evidence>
<dbReference type="Pfam" id="PF13378">
    <property type="entry name" value="MR_MLE_C"/>
    <property type="match status" value="1"/>
</dbReference>
<evidence type="ECO:0000259" key="4">
    <source>
        <dbReference type="SMART" id="SM00922"/>
    </source>
</evidence>
<dbReference type="SUPFAM" id="SSF51604">
    <property type="entry name" value="Enolase C-terminal domain-like"/>
    <property type="match status" value="1"/>
</dbReference>
<gene>
    <name evidence="5" type="primary">dgoD</name>
    <name evidence="5" type="ORF">LZ536_02000</name>
</gene>
<dbReference type="NCBIfam" id="NF010624">
    <property type="entry name" value="PRK14017.1"/>
    <property type="match status" value="1"/>
</dbReference>
<dbReference type="InterPro" id="IPR034593">
    <property type="entry name" value="DgoD-like"/>
</dbReference>
<dbReference type="Gene3D" id="3.30.390.10">
    <property type="entry name" value="Enolase-like, N-terminal domain"/>
    <property type="match status" value="1"/>
</dbReference>
<keyword evidence="1" id="KW-0479">Metal-binding</keyword>
<dbReference type="PROSITE" id="PS00909">
    <property type="entry name" value="MR_MLE_2"/>
    <property type="match status" value="1"/>
</dbReference>
<dbReference type="Pfam" id="PF02746">
    <property type="entry name" value="MR_MLE_N"/>
    <property type="match status" value="1"/>
</dbReference>
<dbReference type="Gene3D" id="3.20.20.120">
    <property type="entry name" value="Enolase-like C-terminal domain"/>
    <property type="match status" value="1"/>
</dbReference>
<dbReference type="InterPro" id="IPR023592">
    <property type="entry name" value="Galactonate_deHydtase"/>
</dbReference>
<name>A0ABT0RJ68_9SPHN</name>
<dbReference type="RefSeq" id="WP_249846628.1">
    <property type="nucleotide sequence ID" value="NZ_JAMGBD010000001.1"/>
</dbReference>
<keyword evidence="3 5" id="KW-0456">Lyase</keyword>
<dbReference type="InterPro" id="IPR013341">
    <property type="entry name" value="Mandelate_racemase_N_dom"/>
</dbReference>
<dbReference type="SUPFAM" id="SSF54826">
    <property type="entry name" value="Enolase N-terminal domain-like"/>
    <property type="match status" value="1"/>
</dbReference>
<sequence>MAKPLIIGRIETFYVPPRWLFVRVETEDGAVGWGEPSLEGYAEAVEGAFEPLRDRFIGHDANRIEDIWQIAYRGGFYRGGPVLMSALAGFEQALWDLKGRALGLPAWEMLGGRLRDKIRAYAWIGGDRPHEIADAAEARAGQGFSAVKMNATAELDWIGTPRHFDEVIDRVKAAQAAGMDVGLDFHGRVHRPMAKQLAKVLEPLGLLFIEEPLLSENPEGLRQISELVSTPIALGERLYSRWDYKPFFEAGAVDIIQPDLSHAGGILECRKIAAMAEAYDVAVAPHCPLGPLALASCLQLAACTPNVAIQEMSLGIHYNVGADLFTYCKHKEQLEPQDGYLPIPEGPGLGVDIDEDVVRDLHKDRHRWRNPIWRNKDGSFAEW</sequence>
<keyword evidence="6" id="KW-1185">Reference proteome</keyword>
<dbReference type="InterPro" id="IPR029017">
    <property type="entry name" value="Enolase-like_N"/>
</dbReference>
<dbReference type="PANTHER" id="PTHR48080">
    <property type="entry name" value="D-GALACTONATE DEHYDRATASE-RELATED"/>
    <property type="match status" value="1"/>
</dbReference>
<evidence type="ECO:0000313" key="5">
    <source>
        <dbReference type="EMBL" id="MCL6682673.1"/>
    </source>
</evidence>
<dbReference type="SFLD" id="SFLDG00179">
    <property type="entry name" value="mandelate_racemase"/>
    <property type="match status" value="1"/>
</dbReference>
<comment type="caution">
    <text evidence="5">The sequence shown here is derived from an EMBL/GenBank/DDBJ whole genome shotgun (WGS) entry which is preliminary data.</text>
</comment>
<dbReference type="SMART" id="SM00922">
    <property type="entry name" value="MR_MLE"/>
    <property type="match status" value="1"/>
</dbReference>
<dbReference type="InterPro" id="IPR013342">
    <property type="entry name" value="Mandelate_racemase_C"/>
</dbReference>
<protein>
    <submittedName>
        <fullName evidence="5">Galactonate dehydratase</fullName>
        <ecNumber evidence="5">4.2.1.6</ecNumber>
    </submittedName>
</protein>
<accession>A0ABT0RJ68</accession>
<dbReference type="EMBL" id="JAMGBD010000001">
    <property type="protein sequence ID" value="MCL6682673.1"/>
    <property type="molecule type" value="Genomic_DNA"/>
</dbReference>
<evidence type="ECO:0000256" key="1">
    <source>
        <dbReference type="ARBA" id="ARBA00022723"/>
    </source>
</evidence>
<proteinExistence type="predicted"/>
<dbReference type="InterPro" id="IPR018110">
    <property type="entry name" value="Mandel_Rmase/mucon_lact_enz_CS"/>
</dbReference>
<evidence type="ECO:0000313" key="6">
    <source>
        <dbReference type="Proteomes" id="UP001165363"/>
    </source>
</evidence>
<dbReference type="Proteomes" id="UP001165363">
    <property type="component" value="Unassembled WGS sequence"/>
</dbReference>
<keyword evidence="2" id="KW-0460">Magnesium</keyword>
<organism evidence="5 6">
    <name type="scientific">Sphingomonas alba</name>
    <dbReference type="NCBI Taxonomy" id="2908208"/>
    <lineage>
        <taxon>Bacteria</taxon>
        <taxon>Pseudomonadati</taxon>
        <taxon>Pseudomonadota</taxon>
        <taxon>Alphaproteobacteria</taxon>
        <taxon>Sphingomonadales</taxon>
        <taxon>Sphingomonadaceae</taxon>
        <taxon>Sphingomonas</taxon>
    </lineage>
</organism>
<dbReference type="EC" id="4.2.1.6" evidence="5"/>